<evidence type="ECO:0000259" key="2">
    <source>
        <dbReference type="PROSITE" id="PS50966"/>
    </source>
</evidence>
<dbReference type="Proteomes" id="UP000717624">
    <property type="component" value="Unassembled WGS sequence"/>
</dbReference>
<proteinExistence type="predicted"/>
<accession>A0A939BTV0</accession>
<keyword evidence="1" id="KW-0862">Zinc</keyword>
<keyword evidence="1" id="KW-0863">Zinc-finger</keyword>
<keyword evidence="4" id="KW-1185">Reference proteome</keyword>
<evidence type="ECO:0000313" key="4">
    <source>
        <dbReference type="Proteomes" id="UP000717624"/>
    </source>
</evidence>
<dbReference type="InterPro" id="IPR007527">
    <property type="entry name" value="Znf_SWIM"/>
</dbReference>
<sequence>MLQKELSREQVLHLAEQVADQIDAPIIEQGYDYFSRGMVFNIHVVDGTLVTSDVQGTRIYHVEIDLDFLVSSTCSCPATGYCKHQTATFFQMYSVFANPKTFLKEVKKPRNFTFSRSMLYQVPKIRVNPAAVQSPVLTVEKTITEHATVAQWWSFLADWTETLFNTIDSYRIAAELTTSYQRALTVSENWPKPLAQLFAIHASLFHLLAIQQYVQRENLSATSYLYLELSRISEQFVNQLEASLLATDIAALRDAYPSYLEDTLQKVKEIRSMDSRVINWLFVYRLLWWFLFNQPAWIETERTDLQRQLARPDLSAQERRKLLLMLSHLSVVTGEDQAALAQWREWGNLSLAFYLFYLKAFGRRNEWQRVLEWLDELCEVIGEADSQDFRLILGLWHEALQETNQQQRWGSVLKRFLPRSLYQYSAHLLEHQHYREWIDLQLSNQVSYLEISSDHLKLIESLRPDLLLPYYIGEINRLLEQRNRAAYKSAVRLIKKLRACFNKAQQKERWKSYIEQLTAKHSRLRAFQEELRRGNIIT</sequence>
<name>A0A939BTV0_9BACL</name>
<reference evidence="3" key="1">
    <citation type="submission" date="2021-01" db="EMBL/GenBank/DDBJ databases">
        <title>Genomic Encyclopedia of Type Strains, Phase IV (KMG-IV): sequencing the most valuable type-strain genomes for metagenomic binning, comparative biology and taxonomic classification.</title>
        <authorList>
            <person name="Goeker M."/>
        </authorList>
    </citation>
    <scope>NUCLEOTIDE SEQUENCE</scope>
    <source>
        <strain evidence="3">DSM 25523</strain>
    </source>
</reference>
<dbReference type="RefSeq" id="WP_204516562.1">
    <property type="nucleotide sequence ID" value="NZ_BAABIN010000009.1"/>
</dbReference>
<organism evidence="3 4">
    <name type="scientific">Brevibacillus fulvus</name>
    <dbReference type="NCBI Taxonomy" id="1125967"/>
    <lineage>
        <taxon>Bacteria</taxon>
        <taxon>Bacillati</taxon>
        <taxon>Bacillota</taxon>
        <taxon>Bacilli</taxon>
        <taxon>Bacillales</taxon>
        <taxon>Paenibacillaceae</taxon>
        <taxon>Brevibacillus</taxon>
    </lineage>
</organism>
<evidence type="ECO:0000256" key="1">
    <source>
        <dbReference type="PROSITE-ProRule" id="PRU00325"/>
    </source>
</evidence>
<dbReference type="PROSITE" id="PS50966">
    <property type="entry name" value="ZF_SWIM"/>
    <property type="match status" value="1"/>
</dbReference>
<dbReference type="AlphaFoldDB" id="A0A939BTV0"/>
<evidence type="ECO:0000313" key="3">
    <source>
        <dbReference type="EMBL" id="MBM7588841.1"/>
    </source>
</evidence>
<dbReference type="GO" id="GO:0008270">
    <property type="term" value="F:zinc ion binding"/>
    <property type="evidence" value="ECO:0007669"/>
    <property type="project" value="UniProtKB-KW"/>
</dbReference>
<keyword evidence="1" id="KW-0479">Metal-binding</keyword>
<protein>
    <recommendedName>
        <fullName evidence="2">SWIM-type domain-containing protein</fullName>
    </recommendedName>
</protein>
<comment type="caution">
    <text evidence="3">The sequence shown here is derived from an EMBL/GenBank/DDBJ whole genome shotgun (WGS) entry which is preliminary data.</text>
</comment>
<dbReference type="EMBL" id="JAFBEB010000001">
    <property type="protein sequence ID" value="MBM7588841.1"/>
    <property type="molecule type" value="Genomic_DNA"/>
</dbReference>
<gene>
    <name evidence="3" type="ORF">JOD01_000427</name>
</gene>
<feature type="domain" description="SWIM-type" evidence="2">
    <location>
        <begin position="60"/>
        <end position="93"/>
    </location>
</feature>